<evidence type="ECO:0000256" key="3">
    <source>
        <dbReference type="ARBA" id="ARBA00022723"/>
    </source>
</evidence>
<dbReference type="PROSITE" id="PS00086">
    <property type="entry name" value="CYTOCHROME_P450"/>
    <property type="match status" value="1"/>
</dbReference>
<dbReference type="VEuPathDB" id="FungiDB:PV10_00843"/>
<dbReference type="CDD" id="cd11060">
    <property type="entry name" value="CYP57A1-like"/>
    <property type="match status" value="1"/>
</dbReference>
<organism evidence="11 12">
    <name type="scientific">Exophiala mesophila</name>
    <name type="common">Black yeast-like fungus</name>
    <dbReference type="NCBI Taxonomy" id="212818"/>
    <lineage>
        <taxon>Eukaryota</taxon>
        <taxon>Fungi</taxon>
        <taxon>Dikarya</taxon>
        <taxon>Ascomycota</taxon>
        <taxon>Pezizomycotina</taxon>
        <taxon>Eurotiomycetes</taxon>
        <taxon>Chaetothyriomycetidae</taxon>
        <taxon>Chaetothyriales</taxon>
        <taxon>Herpotrichiellaceae</taxon>
        <taxon>Exophiala</taxon>
    </lineage>
</organism>
<dbReference type="AlphaFoldDB" id="A0A438MWZ0"/>
<evidence type="ECO:0008006" key="13">
    <source>
        <dbReference type="Google" id="ProtNLM"/>
    </source>
</evidence>
<dbReference type="InterPro" id="IPR050121">
    <property type="entry name" value="Cytochrome_P450_monoxygenase"/>
</dbReference>
<dbReference type="PRINTS" id="PR00463">
    <property type="entry name" value="EP450I"/>
</dbReference>
<dbReference type="PRINTS" id="PR00385">
    <property type="entry name" value="P450"/>
</dbReference>
<feature type="transmembrane region" description="Helical" evidence="10">
    <location>
        <begin position="25"/>
        <end position="43"/>
    </location>
</feature>
<evidence type="ECO:0000256" key="8">
    <source>
        <dbReference type="RuleBase" id="RU000461"/>
    </source>
</evidence>
<dbReference type="EMBL" id="NAJM01000040">
    <property type="protein sequence ID" value="RVX68214.1"/>
    <property type="molecule type" value="Genomic_DNA"/>
</dbReference>
<dbReference type="GO" id="GO:0020037">
    <property type="term" value="F:heme binding"/>
    <property type="evidence" value="ECO:0007669"/>
    <property type="project" value="InterPro"/>
</dbReference>
<comment type="similarity">
    <text evidence="2 8">Belongs to the cytochrome P450 family.</text>
</comment>
<feature type="binding site" description="axial binding residue" evidence="7">
    <location>
        <position position="480"/>
    </location>
    <ligand>
        <name>heme</name>
        <dbReference type="ChEBI" id="CHEBI:30413"/>
    </ligand>
    <ligandPart>
        <name>Fe</name>
        <dbReference type="ChEBI" id="CHEBI:18248"/>
    </ligandPart>
</feature>
<dbReference type="InterPro" id="IPR036396">
    <property type="entry name" value="Cyt_P450_sf"/>
</dbReference>
<feature type="region of interest" description="Disordered" evidence="9">
    <location>
        <begin position="275"/>
        <end position="294"/>
    </location>
</feature>
<evidence type="ECO:0000256" key="10">
    <source>
        <dbReference type="SAM" id="Phobius"/>
    </source>
</evidence>
<reference evidence="11 12" key="1">
    <citation type="submission" date="2017-03" db="EMBL/GenBank/DDBJ databases">
        <title>Genomes of endolithic fungi from Antarctica.</title>
        <authorList>
            <person name="Coleine C."/>
            <person name="Masonjones S."/>
            <person name="Stajich J.E."/>
        </authorList>
    </citation>
    <scope>NUCLEOTIDE SEQUENCE [LARGE SCALE GENOMIC DNA]</scope>
    <source>
        <strain evidence="11 12">CCFEE 6314</strain>
    </source>
</reference>
<dbReference type="Pfam" id="PF00067">
    <property type="entry name" value="p450"/>
    <property type="match status" value="1"/>
</dbReference>
<evidence type="ECO:0000256" key="2">
    <source>
        <dbReference type="ARBA" id="ARBA00010617"/>
    </source>
</evidence>
<keyword evidence="10" id="KW-1133">Transmembrane helix</keyword>
<evidence type="ECO:0000256" key="7">
    <source>
        <dbReference type="PIRSR" id="PIRSR602401-1"/>
    </source>
</evidence>
<keyword evidence="10" id="KW-0812">Transmembrane</keyword>
<proteinExistence type="inferred from homology"/>
<evidence type="ECO:0000313" key="11">
    <source>
        <dbReference type="EMBL" id="RVX68214.1"/>
    </source>
</evidence>
<dbReference type="GO" id="GO:0016705">
    <property type="term" value="F:oxidoreductase activity, acting on paired donors, with incorporation or reduction of molecular oxygen"/>
    <property type="evidence" value="ECO:0007669"/>
    <property type="project" value="InterPro"/>
</dbReference>
<evidence type="ECO:0000256" key="9">
    <source>
        <dbReference type="SAM" id="MobiDB-lite"/>
    </source>
</evidence>
<dbReference type="SUPFAM" id="SSF48264">
    <property type="entry name" value="Cytochrome P450"/>
    <property type="match status" value="1"/>
</dbReference>
<sequence>MAKLPAIEVVAIEEHGTALETTMRYVLWAIVVLSTMKALLFIFQSLTSPLRTVPGPFLAHFGRLYYFYRVARGRWEHDDIALHRRYGPVVRVASDMYSIDTPEVVKKVYGIGSRFAKADWYDAWKHPSPDRWTLFPDRDMKRHGETRKRFQAMYSMSSLVNYEGYVDECAEIFGQRLTEFAHRKEVVDMGNWFQLYAFEVIGDITYSQRFGFLDKGEDIAGLLKALHGVLRYGTLVGTYARWHPFLFDISARLGWGGAAGRNYLMRYVNERIRQRKGERQNGKDGEKERKEVRDENAPMDFLDKLMTANEKDPEKVTAYHVFMMGVSNIIAGSDTTAVSLSSILYNLLKHPRTMEKLRNEIEEHEKQGRCGKPNVSFKQSQEMPYLQAVMKEALRMHPATGLPMWREVPDEGVDICGHFFPGGTLVGINSWCAHYNREIFGHDADVFRPERWLEAEQEGGERFKAMEGYWMPFGLGSRTCIGRHISFLEMSKLIPQIVRRFDFELENPTKEWQTENNWFVKPIDFRVRVQLRESP</sequence>
<dbReference type="InterPro" id="IPR017972">
    <property type="entry name" value="Cyt_P450_CS"/>
</dbReference>
<evidence type="ECO:0000256" key="4">
    <source>
        <dbReference type="ARBA" id="ARBA00023002"/>
    </source>
</evidence>
<dbReference type="Proteomes" id="UP000288859">
    <property type="component" value="Unassembled WGS sequence"/>
</dbReference>
<protein>
    <recommendedName>
        <fullName evidence="13">Cytochrome P450 oxidoreductase</fullName>
    </recommendedName>
</protein>
<evidence type="ECO:0000256" key="5">
    <source>
        <dbReference type="ARBA" id="ARBA00023004"/>
    </source>
</evidence>
<dbReference type="OrthoDB" id="3934656at2759"/>
<dbReference type="InterPro" id="IPR001128">
    <property type="entry name" value="Cyt_P450"/>
</dbReference>
<keyword evidence="5 7" id="KW-0408">Iron</keyword>
<evidence type="ECO:0000256" key="6">
    <source>
        <dbReference type="ARBA" id="ARBA00023033"/>
    </source>
</evidence>
<dbReference type="GO" id="GO:0004497">
    <property type="term" value="F:monooxygenase activity"/>
    <property type="evidence" value="ECO:0007669"/>
    <property type="project" value="UniProtKB-KW"/>
</dbReference>
<keyword evidence="10" id="KW-0472">Membrane</keyword>
<dbReference type="PANTHER" id="PTHR24305">
    <property type="entry name" value="CYTOCHROME P450"/>
    <property type="match status" value="1"/>
</dbReference>
<accession>A0A438MWZ0</accession>
<keyword evidence="6 8" id="KW-0503">Monooxygenase</keyword>
<keyword evidence="3 7" id="KW-0479">Metal-binding</keyword>
<keyword evidence="7 8" id="KW-0349">Heme</keyword>
<evidence type="ECO:0000313" key="12">
    <source>
        <dbReference type="Proteomes" id="UP000288859"/>
    </source>
</evidence>
<keyword evidence="4 8" id="KW-0560">Oxidoreductase</keyword>
<dbReference type="GO" id="GO:0005506">
    <property type="term" value="F:iron ion binding"/>
    <property type="evidence" value="ECO:0007669"/>
    <property type="project" value="InterPro"/>
</dbReference>
<comment type="cofactor">
    <cofactor evidence="1 7">
        <name>heme</name>
        <dbReference type="ChEBI" id="CHEBI:30413"/>
    </cofactor>
</comment>
<dbReference type="FunFam" id="1.10.630.10:FF:000050">
    <property type="entry name" value="Cytochrome P450 monooxygenase"/>
    <property type="match status" value="1"/>
</dbReference>
<name>A0A438MWZ0_EXOME</name>
<dbReference type="InterPro" id="IPR002401">
    <property type="entry name" value="Cyt_P450_E_grp-I"/>
</dbReference>
<dbReference type="Gene3D" id="1.10.630.10">
    <property type="entry name" value="Cytochrome P450"/>
    <property type="match status" value="1"/>
</dbReference>
<dbReference type="PANTHER" id="PTHR24305:SF188">
    <property type="entry name" value="P450, PUTATIVE (EUROFUNG)-RELATED"/>
    <property type="match status" value="1"/>
</dbReference>
<evidence type="ECO:0000256" key="1">
    <source>
        <dbReference type="ARBA" id="ARBA00001971"/>
    </source>
</evidence>
<comment type="caution">
    <text evidence="11">The sequence shown here is derived from an EMBL/GenBank/DDBJ whole genome shotgun (WGS) entry which is preliminary data.</text>
</comment>
<gene>
    <name evidence="11" type="ORF">B0A52_08723</name>
</gene>